<dbReference type="GeneID" id="25335311"/>
<dbReference type="Proteomes" id="UP000030763">
    <property type="component" value="Unassembled WGS sequence"/>
</dbReference>
<feature type="transmembrane region" description="Helical" evidence="1">
    <location>
        <begin position="12"/>
        <end position="32"/>
    </location>
</feature>
<keyword evidence="1" id="KW-0472">Membrane</keyword>
<evidence type="ECO:0000313" key="2">
    <source>
        <dbReference type="EMBL" id="CDJ58014.1"/>
    </source>
</evidence>
<keyword evidence="1" id="KW-0812">Transmembrane</keyword>
<proteinExistence type="predicted"/>
<keyword evidence="3" id="KW-1185">Reference proteome</keyword>
<accession>U6M6E0</accession>
<name>U6M6E0_EIMMA</name>
<sequence length="118" mass="13368">MLVVLLFFARNWTVGIVCVVFIVEIIIVWVFTEVYRTVWPLRVAMLAIGAMNNVYSVLDIMDDTIRRKEPDSDAYKCASMTHCSSRLCGSLWGILALGFIVVEIYLLLAIKDVGDETF</sequence>
<dbReference type="VEuPathDB" id="ToxoDB:EMWEY_00013250"/>
<keyword evidence="1" id="KW-1133">Transmembrane helix</keyword>
<dbReference type="InterPro" id="IPR049500">
    <property type="entry name" value="Peptidase_M50B-like"/>
</dbReference>
<dbReference type="RefSeq" id="XP_013334662.1">
    <property type="nucleotide sequence ID" value="XM_013479208.1"/>
</dbReference>
<reference evidence="2" key="1">
    <citation type="submission" date="2013-10" db="EMBL/GenBank/DDBJ databases">
        <title>Genomic analysis of the causative agents of coccidiosis in chickens.</title>
        <authorList>
            <person name="Reid A.J."/>
            <person name="Blake D."/>
            <person name="Billington K."/>
            <person name="Browne H."/>
            <person name="Dunn M."/>
            <person name="Hung S."/>
            <person name="Kawahara F."/>
            <person name="Miranda-Saavedra D."/>
            <person name="Mourier T."/>
            <person name="Nagra H."/>
            <person name="Otto T.D."/>
            <person name="Rawlings N."/>
            <person name="Sanchez A."/>
            <person name="Sanders M."/>
            <person name="Subramaniam C."/>
            <person name="Tay Y."/>
            <person name="Dear P."/>
            <person name="Doerig C."/>
            <person name="Gruber A."/>
            <person name="Parkinson J."/>
            <person name="Shirley M."/>
            <person name="Wan K.L."/>
            <person name="Berriman M."/>
            <person name="Tomley F."/>
            <person name="Pain A."/>
        </authorList>
    </citation>
    <scope>NUCLEOTIDE SEQUENCE [LARGE SCALE GENOMIC DNA]</scope>
    <source>
        <strain evidence="2">Weybridge</strain>
    </source>
</reference>
<dbReference type="PANTHER" id="PTHR33979">
    <property type="entry name" value="OS02G0221600 PROTEIN"/>
    <property type="match status" value="1"/>
</dbReference>
<evidence type="ECO:0000256" key="1">
    <source>
        <dbReference type="SAM" id="Phobius"/>
    </source>
</evidence>
<feature type="transmembrane region" description="Helical" evidence="1">
    <location>
        <begin position="90"/>
        <end position="110"/>
    </location>
</feature>
<dbReference type="Pfam" id="PF13398">
    <property type="entry name" value="Peptidase_M50B"/>
    <property type="match status" value="1"/>
</dbReference>
<dbReference type="EMBL" id="HG719446">
    <property type="protein sequence ID" value="CDJ58014.1"/>
    <property type="molecule type" value="Genomic_DNA"/>
</dbReference>
<protein>
    <submittedName>
        <fullName evidence="2">Uncharacterized protein</fullName>
    </submittedName>
</protein>
<feature type="transmembrane region" description="Helical" evidence="1">
    <location>
        <begin position="38"/>
        <end position="58"/>
    </location>
</feature>
<organism evidence="2 3">
    <name type="scientific">Eimeria maxima</name>
    <name type="common">Coccidian parasite</name>
    <dbReference type="NCBI Taxonomy" id="5804"/>
    <lineage>
        <taxon>Eukaryota</taxon>
        <taxon>Sar</taxon>
        <taxon>Alveolata</taxon>
        <taxon>Apicomplexa</taxon>
        <taxon>Conoidasida</taxon>
        <taxon>Coccidia</taxon>
        <taxon>Eucoccidiorida</taxon>
        <taxon>Eimeriorina</taxon>
        <taxon>Eimeriidae</taxon>
        <taxon>Eimeria</taxon>
    </lineage>
</organism>
<dbReference type="PANTHER" id="PTHR33979:SF2">
    <property type="entry name" value="PEPTIDASE M50B-LIKE-DOMAIN-CONTAINING PROTEIN"/>
    <property type="match status" value="1"/>
</dbReference>
<dbReference type="AlphaFoldDB" id="U6M6E0"/>
<reference evidence="2" key="2">
    <citation type="submission" date="2013-10" db="EMBL/GenBank/DDBJ databases">
        <authorList>
            <person name="Aslett M."/>
        </authorList>
    </citation>
    <scope>NUCLEOTIDE SEQUENCE [LARGE SCALE GENOMIC DNA]</scope>
    <source>
        <strain evidence="2">Weybridge</strain>
    </source>
</reference>
<evidence type="ECO:0000313" key="3">
    <source>
        <dbReference type="Proteomes" id="UP000030763"/>
    </source>
</evidence>
<gene>
    <name evidence="2" type="ORF">EMWEY_00013250</name>
</gene>
<dbReference type="OrthoDB" id="40823at2759"/>